<accession>A0A1I8GFG0</accession>
<dbReference type="Proteomes" id="UP000095280">
    <property type="component" value="Unplaced"/>
</dbReference>
<dbReference type="GO" id="GO:0005179">
    <property type="term" value="F:hormone activity"/>
    <property type="evidence" value="ECO:0007669"/>
    <property type="project" value="InterPro"/>
</dbReference>
<reference evidence="6 7" key="1">
    <citation type="submission" date="2016-11" db="UniProtKB">
        <authorList>
            <consortium name="WormBaseParasite"/>
        </authorList>
    </citation>
    <scope>IDENTIFICATION</scope>
</reference>
<organism evidence="5 7">
    <name type="scientific">Macrostomum lignano</name>
    <dbReference type="NCBI Taxonomy" id="282301"/>
    <lineage>
        <taxon>Eukaryota</taxon>
        <taxon>Metazoa</taxon>
        <taxon>Spiralia</taxon>
        <taxon>Lophotrochozoa</taxon>
        <taxon>Platyhelminthes</taxon>
        <taxon>Rhabditophora</taxon>
        <taxon>Macrostomorpha</taxon>
        <taxon>Macrostomida</taxon>
        <taxon>Macrostomidae</taxon>
        <taxon>Macrostomum</taxon>
    </lineage>
</organism>
<sequence length="132" mass="15089">MQPGSSYRLSLVLTVLLLLTVAASPLFDYEDLPLRQSLAEDFDEQPDVAAAAAFKRQFQLALKTPRFNSAKQLHAYIRQLEVYMKLLGRQRFGKRFAVKSRRVEEKKRSSSTSNSIDRRLKGIDEKLSLLLS</sequence>
<dbReference type="PROSITE" id="PS00265">
    <property type="entry name" value="PANCREATIC_HORMONE_1"/>
    <property type="match status" value="1"/>
</dbReference>
<keyword evidence="4" id="KW-0732">Signal</keyword>
<evidence type="ECO:0000313" key="6">
    <source>
        <dbReference type="WBParaSite" id="maker-uti_cns_0000986-snap-gene-1.16-mRNA-1"/>
    </source>
</evidence>
<evidence type="ECO:0000256" key="1">
    <source>
        <dbReference type="ARBA" id="ARBA00004613"/>
    </source>
</evidence>
<evidence type="ECO:0000313" key="7">
    <source>
        <dbReference type="WBParaSite" id="maker-uti_cns_0001705-snap-gene-0.7-mRNA-1"/>
    </source>
</evidence>
<protein>
    <submittedName>
        <fullName evidence="6 7">GLUCAGON domain-containing protein</fullName>
    </submittedName>
</protein>
<evidence type="ECO:0000256" key="2">
    <source>
        <dbReference type="ARBA" id="ARBA00010022"/>
    </source>
</evidence>
<dbReference type="AlphaFoldDB" id="A0A1I8GFG0"/>
<comment type="subcellular location">
    <subcellularLocation>
        <location evidence="1">Secreted</location>
    </subcellularLocation>
</comment>
<proteinExistence type="inferred from homology"/>
<dbReference type="WBParaSite" id="maker-uti_cns_0000986-snap-gene-1.16-mRNA-1">
    <property type="protein sequence ID" value="maker-uti_cns_0000986-snap-gene-1.16-mRNA-1"/>
    <property type="gene ID" value="maker-uti_cns_0000986-snap-gene-1.16"/>
</dbReference>
<dbReference type="GO" id="GO:0005576">
    <property type="term" value="C:extracellular region"/>
    <property type="evidence" value="ECO:0007669"/>
    <property type="project" value="UniProtKB-SubCell"/>
</dbReference>
<comment type="similarity">
    <text evidence="2">Belongs to the NPY family.</text>
</comment>
<dbReference type="PROSITE" id="PS50276">
    <property type="entry name" value="PANCREATIC_HORMONE_2"/>
    <property type="match status" value="1"/>
</dbReference>
<evidence type="ECO:0000313" key="5">
    <source>
        <dbReference type="Proteomes" id="UP000095280"/>
    </source>
</evidence>
<dbReference type="WBParaSite" id="maker-uti_cns_0001705-snap-gene-0.7-mRNA-1">
    <property type="protein sequence ID" value="maker-uti_cns_0001705-snap-gene-0.7-mRNA-1"/>
    <property type="gene ID" value="maker-uti_cns_0001705-snap-gene-0.7"/>
</dbReference>
<evidence type="ECO:0000256" key="4">
    <source>
        <dbReference type="SAM" id="SignalP"/>
    </source>
</evidence>
<name>A0A1I8GFG0_9PLAT</name>
<keyword evidence="5" id="KW-1185">Reference proteome</keyword>
<keyword evidence="3" id="KW-0964">Secreted</keyword>
<dbReference type="InterPro" id="IPR001955">
    <property type="entry name" value="Pancreatic_hormone-like"/>
</dbReference>
<feature type="chain" id="PRO_5011394905" evidence="4">
    <location>
        <begin position="24"/>
        <end position="132"/>
    </location>
</feature>
<evidence type="ECO:0000256" key="3">
    <source>
        <dbReference type="ARBA" id="ARBA00022525"/>
    </source>
</evidence>
<dbReference type="Pfam" id="PF00159">
    <property type="entry name" value="Hormone_3"/>
    <property type="match status" value="1"/>
</dbReference>
<feature type="signal peptide" evidence="4">
    <location>
        <begin position="1"/>
        <end position="23"/>
    </location>
</feature>
<dbReference type="WBParaSite" id="maker-uti_cns_0046796-snap-gene-0.5-mRNA-1">
    <property type="protein sequence ID" value="maker-uti_cns_0046796-snap-gene-0.5-mRNA-1"/>
    <property type="gene ID" value="maker-uti_cns_0046796-snap-gene-0.5"/>
</dbReference>
<dbReference type="InterPro" id="IPR020392">
    <property type="entry name" value="Pancreatic_hormone-like_CS"/>
</dbReference>